<dbReference type="SMART" id="SM00397">
    <property type="entry name" value="t_SNARE"/>
    <property type="match status" value="1"/>
</dbReference>
<dbReference type="Gene3D" id="1.20.5.110">
    <property type="match status" value="1"/>
</dbReference>
<dbReference type="OrthoDB" id="430637at2759"/>
<evidence type="ECO:0000256" key="9">
    <source>
        <dbReference type="SAM" id="Coils"/>
    </source>
</evidence>
<feature type="domain" description="T-SNARE coiled-coil homology" evidence="11">
    <location>
        <begin position="67"/>
        <end position="134"/>
    </location>
</feature>
<dbReference type="Pfam" id="PF12352">
    <property type="entry name" value="V-SNARE_C"/>
    <property type="match status" value="1"/>
</dbReference>
<dbReference type="FunFam" id="1.20.5.110:FF:000002">
    <property type="entry name" value="Vesicle transport through interaction with t-SNAREsB"/>
    <property type="match status" value="1"/>
</dbReference>
<evidence type="ECO:0000256" key="10">
    <source>
        <dbReference type="SAM" id="Phobius"/>
    </source>
</evidence>
<dbReference type="GO" id="GO:0031902">
    <property type="term" value="C:late endosome membrane"/>
    <property type="evidence" value="ECO:0007669"/>
    <property type="project" value="TreeGrafter"/>
</dbReference>
<comment type="subcellular location">
    <subcellularLocation>
        <location evidence="8">Endomembrane system</location>
        <topology evidence="8">Single-pass type IV membrane protein</topology>
    </subcellularLocation>
</comment>
<dbReference type="Proteomes" id="UP000054498">
    <property type="component" value="Unassembled WGS sequence"/>
</dbReference>
<dbReference type="GO" id="GO:0005794">
    <property type="term" value="C:Golgi apparatus"/>
    <property type="evidence" value="ECO:0007669"/>
    <property type="project" value="InterPro"/>
</dbReference>
<protein>
    <submittedName>
        <fullName evidence="12">Vesicle transport v-SNARE 13</fullName>
    </submittedName>
</protein>
<dbReference type="GO" id="GO:0005484">
    <property type="term" value="F:SNAP receptor activity"/>
    <property type="evidence" value="ECO:0007669"/>
    <property type="project" value="InterPro"/>
</dbReference>
<evidence type="ECO:0000256" key="8">
    <source>
        <dbReference type="ARBA" id="ARBA00046280"/>
    </source>
</evidence>
<evidence type="ECO:0000259" key="11">
    <source>
        <dbReference type="SMART" id="SM00397"/>
    </source>
</evidence>
<dbReference type="GeneID" id="25742538"/>
<evidence type="ECO:0000256" key="3">
    <source>
        <dbReference type="ARBA" id="ARBA00022692"/>
    </source>
</evidence>
<keyword evidence="2" id="KW-0813">Transport</keyword>
<evidence type="ECO:0000256" key="7">
    <source>
        <dbReference type="ARBA" id="ARBA00023136"/>
    </source>
</evidence>
<keyword evidence="3 10" id="KW-0812">Transmembrane</keyword>
<sequence>MDMEARSLPADKARSLASKVKEYKADLASLREQLKQAAATAGASDAARAELGLGGDYYSTSAGQRDRMLQSTERLQKTSERLQLGKQQLAETEELGVTILGDLARQRETIVHARDTLHGADDNISKARRVLSSMSKRVIANKIIMFGISAFLLLGIILIIYYRVKG</sequence>
<accession>A0A0D2M3Z5</accession>
<dbReference type="KEGG" id="mng:MNEG_9663"/>
<dbReference type="PANTHER" id="PTHR21230">
    <property type="entry name" value="VESICLE TRANSPORT V-SNARE PROTEIN VTI1-RELATED"/>
    <property type="match status" value="1"/>
</dbReference>
<evidence type="ECO:0000256" key="6">
    <source>
        <dbReference type="ARBA" id="ARBA00023054"/>
    </source>
</evidence>
<dbReference type="InterPro" id="IPR027027">
    <property type="entry name" value="GOSR2/Membrin/Bos1"/>
</dbReference>
<feature type="coiled-coil region" evidence="9">
    <location>
        <begin position="13"/>
        <end position="40"/>
    </location>
</feature>
<name>A0A0D2M3Z5_9CHLO</name>
<keyword evidence="6 9" id="KW-0175">Coiled coil</keyword>
<dbReference type="GO" id="GO:0012507">
    <property type="term" value="C:ER to Golgi transport vesicle membrane"/>
    <property type="evidence" value="ECO:0007669"/>
    <property type="project" value="TreeGrafter"/>
</dbReference>
<evidence type="ECO:0000256" key="5">
    <source>
        <dbReference type="ARBA" id="ARBA00022989"/>
    </source>
</evidence>
<dbReference type="PANTHER" id="PTHR21230:SF26">
    <property type="entry name" value="VESICLE TRANSPORT THROUGH INTERACTION WITH T-SNARES HOMOLOG 1A"/>
    <property type="match status" value="1"/>
</dbReference>
<dbReference type="InterPro" id="IPR010989">
    <property type="entry name" value="SNARE"/>
</dbReference>
<dbReference type="SUPFAM" id="SSF47661">
    <property type="entry name" value="t-snare proteins"/>
    <property type="match status" value="1"/>
</dbReference>
<dbReference type="Gene3D" id="1.20.58.400">
    <property type="entry name" value="t-snare proteins"/>
    <property type="match status" value="1"/>
</dbReference>
<dbReference type="InterPro" id="IPR038407">
    <property type="entry name" value="v-SNARE_N_sf"/>
</dbReference>
<dbReference type="GO" id="GO:0000149">
    <property type="term" value="F:SNARE binding"/>
    <property type="evidence" value="ECO:0007669"/>
    <property type="project" value="TreeGrafter"/>
</dbReference>
<gene>
    <name evidence="12" type="ORF">MNEG_9663</name>
</gene>
<dbReference type="CDD" id="cd15862">
    <property type="entry name" value="SNARE_Vti1"/>
    <property type="match status" value="1"/>
</dbReference>
<evidence type="ECO:0000256" key="1">
    <source>
        <dbReference type="ARBA" id="ARBA00006108"/>
    </source>
</evidence>
<evidence type="ECO:0000313" key="12">
    <source>
        <dbReference type="EMBL" id="KIY98299.1"/>
    </source>
</evidence>
<dbReference type="RefSeq" id="XP_013897319.1">
    <property type="nucleotide sequence ID" value="XM_014041865.1"/>
</dbReference>
<proteinExistence type="inferred from homology"/>
<feature type="transmembrane region" description="Helical" evidence="10">
    <location>
        <begin position="143"/>
        <end position="164"/>
    </location>
</feature>
<evidence type="ECO:0000313" key="13">
    <source>
        <dbReference type="Proteomes" id="UP000054498"/>
    </source>
</evidence>
<dbReference type="EMBL" id="KK102235">
    <property type="protein sequence ID" value="KIY98299.1"/>
    <property type="molecule type" value="Genomic_DNA"/>
</dbReference>
<evidence type="ECO:0000256" key="2">
    <source>
        <dbReference type="ARBA" id="ARBA00022448"/>
    </source>
</evidence>
<keyword evidence="13" id="KW-1185">Reference proteome</keyword>
<keyword evidence="7 10" id="KW-0472">Membrane</keyword>
<organism evidence="12 13">
    <name type="scientific">Monoraphidium neglectum</name>
    <dbReference type="NCBI Taxonomy" id="145388"/>
    <lineage>
        <taxon>Eukaryota</taxon>
        <taxon>Viridiplantae</taxon>
        <taxon>Chlorophyta</taxon>
        <taxon>core chlorophytes</taxon>
        <taxon>Chlorophyceae</taxon>
        <taxon>CS clade</taxon>
        <taxon>Sphaeropleales</taxon>
        <taxon>Selenastraceae</taxon>
        <taxon>Monoraphidium</taxon>
    </lineage>
</organism>
<dbReference type="AlphaFoldDB" id="A0A0D2M3Z5"/>
<dbReference type="GO" id="GO:0031201">
    <property type="term" value="C:SNARE complex"/>
    <property type="evidence" value="ECO:0007669"/>
    <property type="project" value="TreeGrafter"/>
</dbReference>
<comment type="similarity">
    <text evidence="1">Belongs to the VTI1 family.</text>
</comment>
<dbReference type="PIRSF" id="PIRSF028865">
    <property type="entry name" value="Membrin-2"/>
    <property type="match status" value="1"/>
</dbReference>
<dbReference type="GO" id="GO:0005789">
    <property type="term" value="C:endoplasmic reticulum membrane"/>
    <property type="evidence" value="ECO:0007669"/>
    <property type="project" value="TreeGrafter"/>
</dbReference>
<dbReference type="InterPro" id="IPR000727">
    <property type="entry name" value="T_SNARE_dom"/>
</dbReference>
<dbReference type="SUPFAM" id="SSF58038">
    <property type="entry name" value="SNARE fusion complex"/>
    <property type="match status" value="1"/>
</dbReference>
<dbReference type="STRING" id="145388.A0A0D2M3Z5"/>
<reference evidence="12 13" key="1">
    <citation type="journal article" date="2013" name="BMC Genomics">
        <title>Reconstruction of the lipid metabolism for the microalga Monoraphidium neglectum from its genome sequence reveals characteristics suitable for biofuel production.</title>
        <authorList>
            <person name="Bogen C."/>
            <person name="Al-Dilaimi A."/>
            <person name="Albersmeier A."/>
            <person name="Wichmann J."/>
            <person name="Grundmann M."/>
            <person name="Rupp O."/>
            <person name="Lauersen K.J."/>
            <person name="Blifernez-Klassen O."/>
            <person name="Kalinowski J."/>
            <person name="Goesmann A."/>
            <person name="Mussgnug J.H."/>
            <person name="Kruse O."/>
        </authorList>
    </citation>
    <scope>NUCLEOTIDE SEQUENCE [LARGE SCALE GENOMIC DNA]</scope>
    <source>
        <strain evidence="12 13">SAG 48.87</strain>
    </source>
</reference>
<dbReference type="GO" id="GO:0006906">
    <property type="term" value="P:vesicle fusion"/>
    <property type="evidence" value="ECO:0007669"/>
    <property type="project" value="TreeGrafter"/>
</dbReference>
<evidence type="ECO:0000256" key="4">
    <source>
        <dbReference type="ARBA" id="ARBA00022927"/>
    </source>
</evidence>
<keyword evidence="4" id="KW-0653">Protein transport</keyword>
<dbReference type="GO" id="GO:0015031">
    <property type="term" value="P:protein transport"/>
    <property type="evidence" value="ECO:0007669"/>
    <property type="project" value="UniProtKB-KW"/>
</dbReference>
<keyword evidence="5 10" id="KW-1133">Transmembrane helix</keyword>